<dbReference type="GO" id="GO:0022857">
    <property type="term" value="F:transmembrane transporter activity"/>
    <property type="evidence" value="ECO:0007669"/>
    <property type="project" value="InterPro"/>
</dbReference>
<feature type="transmembrane region" description="Helical" evidence="6">
    <location>
        <begin position="43"/>
        <end position="60"/>
    </location>
</feature>
<dbReference type="Proteomes" id="UP001172681">
    <property type="component" value="Unassembled WGS sequence"/>
</dbReference>
<comment type="caution">
    <text evidence="8">The sequence shown here is derived from an EMBL/GenBank/DDBJ whole genome shotgun (WGS) entry which is preliminary data.</text>
</comment>
<dbReference type="PANTHER" id="PTHR43791:SF57">
    <property type="entry name" value="MAJOR FACILITATOR SUPERFAMILY (MFS) PROFILE DOMAIN-CONTAINING PROTEIN"/>
    <property type="match status" value="1"/>
</dbReference>
<evidence type="ECO:0000256" key="3">
    <source>
        <dbReference type="ARBA" id="ARBA00022692"/>
    </source>
</evidence>
<dbReference type="Gene3D" id="1.20.1250.20">
    <property type="entry name" value="MFS general substrate transporter like domains"/>
    <property type="match status" value="2"/>
</dbReference>
<keyword evidence="9" id="KW-1185">Reference proteome</keyword>
<evidence type="ECO:0000256" key="4">
    <source>
        <dbReference type="ARBA" id="ARBA00022989"/>
    </source>
</evidence>
<evidence type="ECO:0000256" key="5">
    <source>
        <dbReference type="ARBA" id="ARBA00023136"/>
    </source>
</evidence>
<keyword evidence="4 6" id="KW-1133">Transmembrane helix</keyword>
<dbReference type="Pfam" id="PF07690">
    <property type="entry name" value="MFS_1"/>
    <property type="match status" value="1"/>
</dbReference>
<dbReference type="FunFam" id="1.20.1250.20:FF:000068">
    <property type="entry name" value="MFS general substrate transporter"/>
    <property type="match status" value="1"/>
</dbReference>
<feature type="transmembrane region" description="Helical" evidence="6">
    <location>
        <begin position="315"/>
        <end position="332"/>
    </location>
</feature>
<gene>
    <name evidence="8" type="ORF">H2204_011989</name>
</gene>
<feature type="transmembrane region" description="Helical" evidence="6">
    <location>
        <begin position="174"/>
        <end position="194"/>
    </location>
</feature>
<reference evidence="8" key="1">
    <citation type="submission" date="2022-10" db="EMBL/GenBank/DDBJ databases">
        <title>Culturing micro-colonial fungi from biological soil crusts in the Mojave desert and describing Neophaeococcomyces mojavensis, and introducing the new genera and species Taxawa tesnikishii.</title>
        <authorList>
            <person name="Kurbessoian T."/>
            <person name="Stajich J.E."/>
        </authorList>
    </citation>
    <scope>NUCLEOTIDE SEQUENCE</scope>
    <source>
        <strain evidence="8">TK_35</strain>
    </source>
</reference>
<dbReference type="PANTHER" id="PTHR43791">
    <property type="entry name" value="PERMEASE-RELATED"/>
    <property type="match status" value="1"/>
</dbReference>
<keyword evidence="5 6" id="KW-0472">Membrane</keyword>
<comment type="subcellular location">
    <subcellularLocation>
        <location evidence="1">Membrane</location>
        <topology evidence="1">Multi-pass membrane protein</topology>
    </subcellularLocation>
</comment>
<feature type="domain" description="Major facilitator superfamily (MFS) profile" evidence="7">
    <location>
        <begin position="47"/>
        <end position="456"/>
    </location>
</feature>
<dbReference type="InterPro" id="IPR036259">
    <property type="entry name" value="MFS_trans_sf"/>
</dbReference>
<feature type="transmembrane region" description="Helical" evidence="6">
    <location>
        <begin position="398"/>
        <end position="421"/>
    </location>
</feature>
<evidence type="ECO:0000256" key="1">
    <source>
        <dbReference type="ARBA" id="ARBA00004141"/>
    </source>
</evidence>
<feature type="transmembrane region" description="Helical" evidence="6">
    <location>
        <begin position="275"/>
        <end position="295"/>
    </location>
</feature>
<evidence type="ECO:0000313" key="8">
    <source>
        <dbReference type="EMBL" id="KAJ9621095.1"/>
    </source>
</evidence>
<keyword evidence="2" id="KW-0813">Transport</keyword>
<evidence type="ECO:0000259" key="7">
    <source>
        <dbReference type="PROSITE" id="PS50850"/>
    </source>
</evidence>
<accession>A0AA39CSP7</accession>
<sequence>MTDLTHIDTVTKVEVAAQEDVEKISQTDAGFDKQATTKLLRKIDLAVIPLVTILYLLSFLDRANIGNARLAGLEEDLGMKGLDYNIAVVAFYPLYIISEVPSNLILKKLKPSTWIPTIMIAWSICNTLMGIVHNFGGLIAARIFLGLTEGGLFPGVAFYITMWYKRHECGYRISLVYSAATVAGAFGGLLARGIMEMGGVAGRPGWSWIFILEGSATFLVAVAAYLLMTDYPSEAKFLTPAERVEVARRLAEDRNVLAEEFDIKYFYHAIQDWKIWLHVLITICTFTPVYSIALFLPTIVSTLGYANEKAQLMSVPPYVVACFFCISTGILADRLRTRGVFMLGASALGIWGMIMTVASTNYHVKYAGCVLAAAGCYSTVPQGVAWNSGNVGGAVKRSVAIALHVGCGNIGGVISSFIFLPKDSPRFVPGFCILIALLSVAFLGSLVMTIYLRQENARRDREYKAPEDYTEAEKRLEREKGDSATFFRYTV</sequence>
<dbReference type="SUPFAM" id="SSF103473">
    <property type="entry name" value="MFS general substrate transporter"/>
    <property type="match status" value="1"/>
</dbReference>
<name>A0AA39CSP7_9EURO</name>
<evidence type="ECO:0000256" key="2">
    <source>
        <dbReference type="ARBA" id="ARBA00022448"/>
    </source>
</evidence>
<keyword evidence="3 6" id="KW-0812">Transmembrane</keyword>
<feature type="transmembrane region" description="Helical" evidence="6">
    <location>
        <begin position="113"/>
        <end position="133"/>
    </location>
</feature>
<feature type="transmembrane region" description="Helical" evidence="6">
    <location>
        <begin position="364"/>
        <end position="386"/>
    </location>
</feature>
<dbReference type="EMBL" id="JAPDRN010000117">
    <property type="protein sequence ID" value="KAJ9621095.1"/>
    <property type="molecule type" value="Genomic_DNA"/>
</dbReference>
<dbReference type="GO" id="GO:0016020">
    <property type="term" value="C:membrane"/>
    <property type="evidence" value="ECO:0007669"/>
    <property type="project" value="UniProtKB-SubCell"/>
</dbReference>
<evidence type="ECO:0000313" key="9">
    <source>
        <dbReference type="Proteomes" id="UP001172681"/>
    </source>
</evidence>
<feature type="transmembrane region" description="Helical" evidence="6">
    <location>
        <begin position="206"/>
        <end position="228"/>
    </location>
</feature>
<feature type="transmembrane region" description="Helical" evidence="6">
    <location>
        <begin position="84"/>
        <end position="106"/>
    </location>
</feature>
<dbReference type="InterPro" id="IPR011701">
    <property type="entry name" value="MFS"/>
</dbReference>
<feature type="transmembrane region" description="Helical" evidence="6">
    <location>
        <begin position="427"/>
        <end position="452"/>
    </location>
</feature>
<proteinExistence type="predicted"/>
<dbReference type="FunFam" id="1.20.1250.20:FF:000034">
    <property type="entry name" value="MFS general substrate transporter"/>
    <property type="match status" value="1"/>
</dbReference>
<protein>
    <recommendedName>
        <fullName evidence="7">Major facilitator superfamily (MFS) profile domain-containing protein</fullName>
    </recommendedName>
</protein>
<feature type="transmembrane region" description="Helical" evidence="6">
    <location>
        <begin position="339"/>
        <end position="358"/>
    </location>
</feature>
<dbReference type="InterPro" id="IPR020846">
    <property type="entry name" value="MFS_dom"/>
</dbReference>
<dbReference type="AlphaFoldDB" id="A0AA39CSP7"/>
<organism evidence="8 9">
    <name type="scientific">Knufia peltigerae</name>
    <dbReference type="NCBI Taxonomy" id="1002370"/>
    <lineage>
        <taxon>Eukaryota</taxon>
        <taxon>Fungi</taxon>
        <taxon>Dikarya</taxon>
        <taxon>Ascomycota</taxon>
        <taxon>Pezizomycotina</taxon>
        <taxon>Eurotiomycetes</taxon>
        <taxon>Chaetothyriomycetidae</taxon>
        <taxon>Chaetothyriales</taxon>
        <taxon>Trichomeriaceae</taxon>
        <taxon>Knufia</taxon>
    </lineage>
</organism>
<dbReference type="PROSITE" id="PS50850">
    <property type="entry name" value="MFS"/>
    <property type="match status" value="1"/>
</dbReference>
<feature type="transmembrane region" description="Helical" evidence="6">
    <location>
        <begin position="139"/>
        <end position="162"/>
    </location>
</feature>
<evidence type="ECO:0000256" key="6">
    <source>
        <dbReference type="SAM" id="Phobius"/>
    </source>
</evidence>